<dbReference type="SMART" id="SM00320">
    <property type="entry name" value="WD40"/>
    <property type="match status" value="4"/>
</dbReference>
<evidence type="ECO:0000313" key="8">
    <source>
        <dbReference type="EMBL" id="KDQ07691.1"/>
    </source>
</evidence>
<dbReference type="Gene3D" id="2.130.10.10">
    <property type="entry name" value="YVTN repeat-like/Quinoprotein amine dehydrogenase"/>
    <property type="match status" value="1"/>
</dbReference>
<evidence type="ECO:0000313" key="9">
    <source>
        <dbReference type="Proteomes" id="UP000027195"/>
    </source>
</evidence>
<dbReference type="FunCoup" id="A0A067M7X7">
    <property type="interactions" value="948"/>
</dbReference>
<keyword evidence="9" id="KW-1185">Reference proteome</keyword>
<dbReference type="HOGENOM" id="CLU_036100_2_0_1"/>
<dbReference type="InterPro" id="IPR001680">
    <property type="entry name" value="WD40_rpt"/>
</dbReference>
<evidence type="ECO:0000256" key="7">
    <source>
        <dbReference type="ARBA" id="ARBA00047551"/>
    </source>
</evidence>
<keyword evidence="4" id="KW-0378">Hydrolase</keyword>
<comment type="catalytic activity">
    <reaction evidence="7">
        <text>diphthine methyl ester-[translation elongation factor 2] + H2O = diphthine-[translation elongation factor 2] + methanol + H(+)</text>
        <dbReference type="Rhea" id="RHEA:42656"/>
        <dbReference type="Rhea" id="RHEA-COMP:10172"/>
        <dbReference type="Rhea" id="RHEA-COMP:10173"/>
        <dbReference type="ChEBI" id="CHEBI:15377"/>
        <dbReference type="ChEBI" id="CHEBI:15378"/>
        <dbReference type="ChEBI" id="CHEBI:17790"/>
        <dbReference type="ChEBI" id="CHEBI:79005"/>
        <dbReference type="ChEBI" id="CHEBI:82696"/>
        <dbReference type="EC" id="3.1.1.97"/>
    </reaction>
</comment>
<dbReference type="EMBL" id="KL198102">
    <property type="protein sequence ID" value="KDQ07691.1"/>
    <property type="molecule type" value="Genomic_DNA"/>
</dbReference>
<dbReference type="InterPro" id="IPR052415">
    <property type="entry name" value="Diphthine_MTase"/>
</dbReference>
<protein>
    <recommendedName>
        <fullName evidence="6">methylated diphthine methylhydrolase</fullName>
        <ecNumber evidence="6">3.1.1.97</ecNumber>
    </recommendedName>
</protein>
<dbReference type="InParanoid" id="A0A067M7X7"/>
<accession>A0A067M7X7</accession>
<reference evidence="9" key="1">
    <citation type="journal article" date="2014" name="Proc. Natl. Acad. Sci. U.S.A.">
        <title>Extensive sampling of basidiomycete genomes demonstrates inadequacy of the white-rot/brown-rot paradigm for wood decay fungi.</title>
        <authorList>
            <person name="Riley R."/>
            <person name="Salamov A.A."/>
            <person name="Brown D.W."/>
            <person name="Nagy L.G."/>
            <person name="Floudas D."/>
            <person name="Held B.W."/>
            <person name="Levasseur A."/>
            <person name="Lombard V."/>
            <person name="Morin E."/>
            <person name="Otillar R."/>
            <person name="Lindquist E.A."/>
            <person name="Sun H."/>
            <person name="LaButti K.M."/>
            <person name="Schmutz J."/>
            <person name="Jabbour D."/>
            <person name="Luo H."/>
            <person name="Baker S.E."/>
            <person name="Pisabarro A.G."/>
            <person name="Walton J.D."/>
            <person name="Blanchette R.A."/>
            <person name="Henrissat B."/>
            <person name="Martin F."/>
            <person name="Cullen D."/>
            <person name="Hibbett D.S."/>
            <person name="Grigoriev I.V."/>
        </authorList>
    </citation>
    <scope>NUCLEOTIDE SEQUENCE [LARGE SCALE GENOMIC DNA]</scope>
    <source>
        <strain evidence="9">FD-172 SS1</strain>
    </source>
</reference>
<organism evidence="8 9">
    <name type="scientific">Botryobasidium botryosum (strain FD-172 SS1)</name>
    <dbReference type="NCBI Taxonomy" id="930990"/>
    <lineage>
        <taxon>Eukaryota</taxon>
        <taxon>Fungi</taxon>
        <taxon>Dikarya</taxon>
        <taxon>Basidiomycota</taxon>
        <taxon>Agaricomycotina</taxon>
        <taxon>Agaricomycetes</taxon>
        <taxon>Cantharellales</taxon>
        <taxon>Botryobasidiaceae</taxon>
        <taxon>Botryobasidium</taxon>
    </lineage>
</organism>
<comment type="similarity">
    <text evidence="5">Belongs to the DPH7 family.</text>
</comment>
<dbReference type="AlphaFoldDB" id="A0A067M7X7"/>
<evidence type="ECO:0000256" key="2">
    <source>
        <dbReference type="ARBA" id="ARBA00022574"/>
    </source>
</evidence>
<gene>
    <name evidence="8" type="ORF">BOTBODRAFT_192246</name>
</gene>
<dbReference type="GO" id="GO:0017183">
    <property type="term" value="P:protein histidyl modification to diphthamide"/>
    <property type="evidence" value="ECO:0007669"/>
    <property type="project" value="TreeGrafter"/>
</dbReference>
<keyword evidence="2" id="KW-0853">WD repeat</keyword>
<dbReference type="OrthoDB" id="1930760at2759"/>
<dbReference type="EC" id="3.1.1.97" evidence="6"/>
<evidence type="ECO:0000256" key="6">
    <source>
        <dbReference type="ARBA" id="ARBA00039131"/>
    </source>
</evidence>
<dbReference type="GO" id="GO:0061685">
    <property type="term" value="F:diphthine methylesterase activity"/>
    <property type="evidence" value="ECO:0007669"/>
    <property type="project" value="UniProtKB-EC"/>
</dbReference>
<keyword evidence="3" id="KW-0677">Repeat</keyword>
<name>A0A067M7X7_BOTB1</name>
<comment type="pathway">
    <text evidence="1">Protein modification; peptidyl-diphthamide biosynthesis.</text>
</comment>
<evidence type="ECO:0000256" key="4">
    <source>
        <dbReference type="ARBA" id="ARBA00022801"/>
    </source>
</evidence>
<dbReference type="GO" id="GO:0005737">
    <property type="term" value="C:cytoplasm"/>
    <property type="evidence" value="ECO:0007669"/>
    <property type="project" value="TreeGrafter"/>
</dbReference>
<dbReference type="STRING" id="930990.A0A067M7X7"/>
<evidence type="ECO:0000256" key="3">
    <source>
        <dbReference type="ARBA" id="ARBA00022737"/>
    </source>
</evidence>
<evidence type="ECO:0000256" key="1">
    <source>
        <dbReference type="ARBA" id="ARBA00005156"/>
    </source>
</evidence>
<dbReference type="PANTHER" id="PTHR46042:SF1">
    <property type="entry name" value="DIPHTHINE METHYLTRANSFERASE"/>
    <property type="match status" value="1"/>
</dbReference>
<dbReference type="InterPro" id="IPR036322">
    <property type="entry name" value="WD40_repeat_dom_sf"/>
</dbReference>
<dbReference type="Proteomes" id="UP000027195">
    <property type="component" value="Unassembled WGS sequence"/>
</dbReference>
<dbReference type="SUPFAM" id="SSF50978">
    <property type="entry name" value="WD40 repeat-like"/>
    <property type="match status" value="1"/>
</dbReference>
<dbReference type="PANTHER" id="PTHR46042">
    <property type="entry name" value="DIPHTHINE METHYLTRANSFERASE"/>
    <property type="match status" value="1"/>
</dbReference>
<proteinExistence type="inferred from homology"/>
<sequence length="350" mass="39295">MPHINTEYSADSVEFCPGADILVCGTYQLSERASDDPSLDAAELSSKQNKRLGRCLVYQIGVEDSSISEIQRFGLPAVLDMKWCHGKYEEGSILAIADAEGRITLHRLNNDQRKIRLEQVFQCAPPDVLCLSLDWSNRRWGDAHSASLIVSRSDGELSLLRCANGDMREVMSWHAHEFEPWIAAWNYWDANIVYSGGDDCKLKGWDVRQDPAQPTFVNRRFDAGVTTIQSHPHVEHIFAVGSYDASVRLFDARKPLAPLSTSGVGGGVWRVKWHPSAARSQDLLVACMHDGFKVVRFGETYAEEAQIVKRYDAHDSLAYGVDWAFEKGEKSDTLIASCSFYDHSLHLWRG</sequence>
<dbReference type="InterPro" id="IPR015943">
    <property type="entry name" value="WD40/YVTN_repeat-like_dom_sf"/>
</dbReference>
<evidence type="ECO:0000256" key="5">
    <source>
        <dbReference type="ARBA" id="ARBA00038092"/>
    </source>
</evidence>